<feature type="transmembrane region" description="Helical" evidence="2">
    <location>
        <begin position="31"/>
        <end position="52"/>
    </location>
</feature>
<keyword evidence="2" id="KW-0472">Membrane</keyword>
<comment type="caution">
    <text evidence="3">The sequence shown here is derived from an EMBL/GenBank/DDBJ whole genome shotgun (WGS) entry which is preliminary data.</text>
</comment>
<keyword evidence="4" id="KW-1185">Reference proteome</keyword>
<dbReference type="RefSeq" id="WP_134449476.1">
    <property type="nucleotide sequence ID" value="NZ_SOFS01000031.1"/>
</dbReference>
<organism evidence="3 4">
    <name type="scientific">Cryobacterium glucosi</name>
    <dbReference type="NCBI Taxonomy" id="1259175"/>
    <lineage>
        <taxon>Bacteria</taxon>
        <taxon>Bacillati</taxon>
        <taxon>Actinomycetota</taxon>
        <taxon>Actinomycetes</taxon>
        <taxon>Micrococcales</taxon>
        <taxon>Microbacteriaceae</taxon>
        <taxon>Cryobacterium</taxon>
    </lineage>
</organism>
<accession>A0ABY2INK5</accession>
<proteinExistence type="predicted"/>
<name>A0ABY2INK5_9MICO</name>
<keyword evidence="2" id="KW-1133">Transmembrane helix</keyword>
<dbReference type="EMBL" id="SOFS01000031">
    <property type="protein sequence ID" value="TFC18671.1"/>
    <property type="molecule type" value="Genomic_DNA"/>
</dbReference>
<evidence type="ECO:0000313" key="4">
    <source>
        <dbReference type="Proteomes" id="UP000297604"/>
    </source>
</evidence>
<evidence type="ECO:0000313" key="3">
    <source>
        <dbReference type="EMBL" id="TFC18671.1"/>
    </source>
</evidence>
<protein>
    <submittedName>
        <fullName evidence="3">Uncharacterized protein</fullName>
    </submittedName>
</protein>
<dbReference type="Proteomes" id="UP000297604">
    <property type="component" value="Unassembled WGS sequence"/>
</dbReference>
<sequence length="272" mass="29599">MIVPPSDQEPIGTNSRVPSHRSWRGWTRTRIVQLAAVVAATGVVATIVVLFVRPVGTQFPWHTHIVSTTFWVGEVFDPTAADGSQVLSTYNSLWIQSFGGCDGVLTDGSCQTEQRSGVNGFFPSQMTPKENPFYLDLPFDDVHDQTALSMRQKVIPWAGEPDYAAPAGDPTASLMKNRWVRIRANGQTCYGQIEDAGPGSYHDSSYVFGSNDQRPENRKFNGAGMDVSPALNGCLHFTDVNGEADTVDWQFLAASDVPAGPWTAIVTTSGTR</sequence>
<feature type="region of interest" description="Disordered" evidence="1">
    <location>
        <begin position="1"/>
        <end position="20"/>
    </location>
</feature>
<gene>
    <name evidence="3" type="ORF">E3O46_13350</name>
</gene>
<evidence type="ECO:0000256" key="1">
    <source>
        <dbReference type="SAM" id="MobiDB-lite"/>
    </source>
</evidence>
<evidence type="ECO:0000256" key="2">
    <source>
        <dbReference type="SAM" id="Phobius"/>
    </source>
</evidence>
<reference evidence="3 4" key="1">
    <citation type="submission" date="2019-03" db="EMBL/GenBank/DDBJ databases">
        <title>Genomics of glacier-inhabiting Cryobacterium strains.</title>
        <authorList>
            <person name="Liu Q."/>
            <person name="Xin Y.-H."/>
        </authorList>
    </citation>
    <scope>NUCLEOTIDE SEQUENCE [LARGE SCALE GENOMIC DNA]</scope>
    <source>
        <strain evidence="3 4">MDB1-5</strain>
    </source>
</reference>
<keyword evidence="2" id="KW-0812">Transmembrane</keyword>